<protein>
    <submittedName>
        <fullName evidence="3">RSZ32-like protein</fullName>
    </submittedName>
</protein>
<name>A0ABY7E2N8_MYAAR</name>
<dbReference type="SMART" id="SM00360">
    <property type="entry name" value="RRM"/>
    <property type="match status" value="1"/>
</dbReference>
<reference evidence="3" key="1">
    <citation type="submission" date="2022-11" db="EMBL/GenBank/DDBJ databases">
        <title>Centuries of genome instability and evolution in soft-shell clam transmissible cancer (bioRxiv).</title>
        <authorList>
            <person name="Hart S.F.M."/>
            <person name="Yonemitsu M.A."/>
            <person name="Giersch R.M."/>
            <person name="Beal B.F."/>
            <person name="Arriagada G."/>
            <person name="Davis B.W."/>
            <person name="Ostrander E.A."/>
            <person name="Goff S.P."/>
            <person name="Metzger M.J."/>
        </authorList>
    </citation>
    <scope>NUCLEOTIDE SEQUENCE</scope>
    <source>
        <strain evidence="3">MELC-2E11</strain>
        <tissue evidence="3">Siphon/mantle</tissue>
    </source>
</reference>
<keyword evidence="4" id="KW-1185">Reference proteome</keyword>
<evidence type="ECO:0000256" key="1">
    <source>
        <dbReference type="PROSITE-ProRule" id="PRU00176"/>
    </source>
</evidence>
<dbReference type="Proteomes" id="UP001164746">
    <property type="component" value="Chromosome 4"/>
</dbReference>
<accession>A0ABY7E2N8</accession>
<feature type="domain" description="RRM" evidence="2">
    <location>
        <begin position="9"/>
        <end position="79"/>
    </location>
</feature>
<sequence length="183" mass="19638">MSRRFSSEGCLFVGRLGKNCRVRDLEDVFEPYGRMSRCEIKYAYAFVDYEDRRDAEDAIRYENGRDVAGSAIIVEAWMNVTGVTDQATGPGTAQMTILMVFVDQTTEGPGQGHQEGEVIPAPGIGGQGVEAAAEGVVVTHLVGAAVLQDLSPAVDPGAGPGHQLVRMAKLVVPGADQRTRIWS</sequence>
<dbReference type="Pfam" id="PF00076">
    <property type="entry name" value="RRM_1"/>
    <property type="match status" value="1"/>
</dbReference>
<evidence type="ECO:0000313" key="3">
    <source>
        <dbReference type="EMBL" id="WAR03205.1"/>
    </source>
</evidence>
<dbReference type="PANTHER" id="PTHR48038:SF1">
    <property type="entry name" value="RIBONUCLEOPROTEIN RB97D"/>
    <property type="match status" value="1"/>
</dbReference>
<gene>
    <name evidence="3" type="ORF">MAR_009763</name>
</gene>
<dbReference type="Gene3D" id="3.30.70.330">
    <property type="match status" value="1"/>
</dbReference>
<evidence type="ECO:0000313" key="4">
    <source>
        <dbReference type="Proteomes" id="UP001164746"/>
    </source>
</evidence>
<keyword evidence="1" id="KW-0694">RNA-binding</keyword>
<dbReference type="InterPro" id="IPR000504">
    <property type="entry name" value="RRM_dom"/>
</dbReference>
<dbReference type="SUPFAM" id="SSF54928">
    <property type="entry name" value="RNA-binding domain, RBD"/>
    <property type="match status" value="1"/>
</dbReference>
<dbReference type="EMBL" id="CP111015">
    <property type="protein sequence ID" value="WAR03205.1"/>
    <property type="molecule type" value="Genomic_DNA"/>
</dbReference>
<proteinExistence type="predicted"/>
<dbReference type="PANTHER" id="PTHR48038">
    <property type="entry name" value="RIBONUCLEOPROTEIN RB97D"/>
    <property type="match status" value="1"/>
</dbReference>
<dbReference type="InterPro" id="IPR012677">
    <property type="entry name" value="Nucleotide-bd_a/b_plait_sf"/>
</dbReference>
<dbReference type="PROSITE" id="PS50102">
    <property type="entry name" value="RRM"/>
    <property type="match status" value="1"/>
</dbReference>
<organism evidence="3 4">
    <name type="scientific">Mya arenaria</name>
    <name type="common">Soft-shell clam</name>
    <dbReference type="NCBI Taxonomy" id="6604"/>
    <lineage>
        <taxon>Eukaryota</taxon>
        <taxon>Metazoa</taxon>
        <taxon>Spiralia</taxon>
        <taxon>Lophotrochozoa</taxon>
        <taxon>Mollusca</taxon>
        <taxon>Bivalvia</taxon>
        <taxon>Autobranchia</taxon>
        <taxon>Heteroconchia</taxon>
        <taxon>Euheterodonta</taxon>
        <taxon>Imparidentia</taxon>
        <taxon>Neoheterodontei</taxon>
        <taxon>Myida</taxon>
        <taxon>Myoidea</taxon>
        <taxon>Myidae</taxon>
        <taxon>Mya</taxon>
    </lineage>
</organism>
<dbReference type="InterPro" id="IPR035979">
    <property type="entry name" value="RBD_domain_sf"/>
</dbReference>
<evidence type="ECO:0000259" key="2">
    <source>
        <dbReference type="PROSITE" id="PS50102"/>
    </source>
</evidence>